<dbReference type="AlphaFoldDB" id="A0A937RIR2"/>
<proteinExistence type="predicted"/>
<name>A0A937RIR2_9ACTN</name>
<dbReference type="EMBL" id="JAEACQ010000232">
    <property type="protein sequence ID" value="MBL7629584.1"/>
    <property type="molecule type" value="Genomic_DNA"/>
</dbReference>
<accession>A0A937RIR2</accession>
<dbReference type="InterPro" id="IPR045430">
    <property type="entry name" value="EAD1"/>
</dbReference>
<dbReference type="RefSeq" id="WP_203006366.1">
    <property type="nucleotide sequence ID" value="NZ_JADWYU010000114.1"/>
</dbReference>
<reference evidence="3" key="1">
    <citation type="submission" date="2020-12" db="EMBL/GenBank/DDBJ databases">
        <title>Genomic characterization of non-nitrogen-fixing Frankia strains.</title>
        <authorList>
            <person name="Carlos-Shanley C."/>
            <person name="Guerra T."/>
            <person name="Hahn D."/>
        </authorList>
    </citation>
    <scope>NUCLEOTIDE SEQUENCE</scope>
    <source>
        <strain evidence="3">CN6</strain>
    </source>
</reference>
<comment type="caution">
    <text evidence="3">The sequence shown here is derived from an EMBL/GenBank/DDBJ whole genome shotgun (WGS) entry which is preliminary data.</text>
</comment>
<evidence type="ECO:0000256" key="1">
    <source>
        <dbReference type="SAM" id="MobiDB-lite"/>
    </source>
</evidence>
<evidence type="ECO:0000313" key="4">
    <source>
        <dbReference type="Proteomes" id="UP000604475"/>
    </source>
</evidence>
<protein>
    <recommendedName>
        <fullName evidence="2">Effector-associated domain-containing protein</fullName>
    </recommendedName>
</protein>
<dbReference type="Pfam" id="PF19955">
    <property type="entry name" value="EAD1"/>
    <property type="match status" value="2"/>
</dbReference>
<evidence type="ECO:0000313" key="3">
    <source>
        <dbReference type="EMBL" id="MBL7629584.1"/>
    </source>
</evidence>
<feature type="domain" description="Effector-associated" evidence="2">
    <location>
        <begin position="152"/>
        <end position="243"/>
    </location>
</feature>
<feature type="region of interest" description="Disordered" evidence="1">
    <location>
        <begin position="104"/>
        <end position="140"/>
    </location>
</feature>
<gene>
    <name evidence="3" type="ORF">I7412_20915</name>
</gene>
<keyword evidence="4" id="KW-1185">Reference proteome</keyword>
<feature type="domain" description="Effector-associated" evidence="2">
    <location>
        <begin position="11"/>
        <end position="95"/>
    </location>
</feature>
<dbReference type="Proteomes" id="UP000604475">
    <property type="component" value="Unassembled WGS sequence"/>
</dbReference>
<evidence type="ECO:0000259" key="2">
    <source>
        <dbReference type="Pfam" id="PF19955"/>
    </source>
</evidence>
<feature type="compositionally biased region" description="Low complexity" evidence="1">
    <location>
        <begin position="117"/>
        <end position="139"/>
    </location>
</feature>
<sequence>MELDEDRLAAMDGDEREALLDALVAAFPKRTQFERLLDLLSRSLNHYASEQDTLPDAVFAVIRRAQSEGWLARLLIRAAQRNPGNRELATFLDRYRRQPLPQVRTVAAPGPTPPAGADPSVGVGAREPAGPGAPAGRGENITIASDDGPEIRLTADEQRVLVDELASHYPSDLAALPLLHNQLGVPVGDLPAFGDGRAPRLIWWAIHRDLTAGRILAPQRRLLLAALRDLPGNERLADLARRHGLLEG</sequence>
<organism evidence="3 4">
    <name type="scientific">Frankia nepalensis</name>
    <dbReference type="NCBI Taxonomy" id="1836974"/>
    <lineage>
        <taxon>Bacteria</taxon>
        <taxon>Bacillati</taxon>
        <taxon>Actinomycetota</taxon>
        <taxon>Actinomycetes</taxon>
        <taxon>Frankiales</taxon>
        <taxon>Frankiaceae</taxon>
        <taxon>Frankia</taxon>
    </lineage>
</organism>